<reference evidence="1" key="1">
    <citation type="journal article" date="2014" name="Front. Microbiol.">
        <title>High frequency of phylogenetically diverse reductive dehalogenase-homologous genes in deep subseafloor sedimentary metagenomes.</title>
        <authorList>
            <person name="Kawai M."/>
            <person name="Futagami T."/>
            <person name="Toyoda A."/>
            <person name="Takaki Y."/>
            <person name="Nishi S."/>
            <person name="Hori S."/>
            <person name="Arai W."/>
            <person name="Tsubouchi T."/>
            <person name="Morono Y."/>
            <person name="Uchiyama I."/>
            <person name="Ito T."/>
            <person name="Fujiyama A."/>
            <person name="Inagaki F."/>
            <person name="Takami H."/>
        </authorList>
    </citation>
    <scope>NUCLEOTIDE SEQUENCE</scope>
    <source>
        <strain evidence="1">Expedition CK06-06</strain>
    </source>
</reference>
<dbReference type="AlphaFoldDB" id="X1K2Q4"/>
<comment type="caution">
    <text evidence="1">The sequence shown here is derived from an EMBL/GenBank/DDBJ whole genome shotgun (WGS) entry which is preliminary data.</text>
</comment>
<name>X1K2Q4_9ZZZZ</name>
<feature type="non-terminal residue" evidence="1">
    <location>
        <position position="1"/>
    </location>
</feature>
<organism evidence="1">
    <name type="scientific">marine sediment metagenome</name>
    <dbReference type="NCBI Taxonomy" id="412755"/>
    <lineage>
        <taxon>unclassified sequences</taxon>
        <taxon>metagenomes</taxon>
        <taxon>ecological metagenomes</taxon>
    </lineage>
</organism>
<gene>
    <name evidence="1" type="ORF">S06H3_05202</name>
</gene>
<protein>
    <submittedName>
        <fullName evidence="1">Uncharacterized protein</fullName>
    </submittedName>
</protein>
<accession>X1K2Q4</accession>
<sequence>LALLDILMKNHNIQKGILYNTIMDHIKANILDGKSLSSCTQEQLEIALANLEDVRVNFTKQIVTGILGGRKNA</sequence>
<proteinExistence type="predicted"/>
<evidence type="ECO:0000313" key="1">
    <source>
        <dbReference type="EMBL" id="GAI01287.1"/>
    </source>
</evidence>
<dbReference type="EMBL" id="BARV01001905">
    <property type="protein sequence ID" value="GAI01287.1"/>
    <property type="molecule type" value="Genomic_DNA"/>
</dbReference>